<evidence type="ECO:0000313" key="2">
    <source>
        <dbReference type="EMBL" id="GKT06475.1"/>
    </source>
</evidence>
<proteinExistence type="predicted"/>
<dbReference type="Proteomes" id="UP001628078">
    <property type="component" value="Unassembled WGS sequence"/>
</dbReference>
<dbReference type="PANTHER" id="PTHR33164">
    <property type="entry name" value="TRANSCRIPTIONAL REGULATOR, MARR FAMILY"/>
    <property type="match status" value="1"/>
</dbReference>
<dbReference type="SMART" id="SM00347">
    <property type="entry name" value="HTH_MARR"/>
    <property type="match status" value="1"/>
</dbReference>
<feature type="domain" description="HTH marR-type" evidence="1">
    <location>
        <begin position="29"/>
        <end position="163"/>
    </location>
</feature>
<dbReference type="EMBL" id="BQXO01000006">
    <property type="protein sequence ID" value="GKT06475.1"/>
    <property type="molecule type" value="Genomic_DNA"/>
</dbReference>
<keyword evidence="3" id="KW-1185">Reference proteome</keyword>
<evidence type="ECO:0000259" key="1">
    <source>
        <dbReference type="PROSITE" id="PS50995"/>
    </source>
</evidence>
<dbReference type="RefSeq" id="WP_407884651.1">
    <property type="nucleotide sequence ID" value="NZ_BQXO01000006.1"/>
</dbReference>
<protein>
    <submittedName>
        <fullName evidence="2">MarR family transcriptional regulator</fullName>
    </submittedName>
</protein>
<dbReference type="InterPro" id="IPR000835">
    <property type="entry name" value="HTH_MarR-typ"/>
</dbReference>
<organism evidence="2 3">
    <name type="scientific">Furfurilactobacillus curtus</name>
    <dbReference type="NCBI Taxonomy" id="1746200"/>
    <lineage>
        <taxon>Bacteria</taxon>
        <taxon>Bacillati</taxon>
        <taxon>Bacillota</taxon>
        <taxon>Bacilli</taxon>
        <taxon>Lactobacillales</taxon>
        <taxon>Lactobacillaceae</taxon>
        <taxon>Furfurilactobacillus</taxon>
    </lineage>
</organism>
<sequence length="175" mass="19334">MDHIDFKDRPTSHRVTEMNAEYGNLDAETVVLFLRFQEVARRLQSAYDDVLAQFDLSESKFIILMFLKRAGTEGLSVSTIAEKLGVTKATTSKLVHALVKQGFVTQTPSQADKRATVVKSTSLGQQKLAAFLPHNFSTVNTMMTGLNPADRTTLTQLLGTLDQGIQSLTHSQEMS</sequence>
<dbReference type="Pfam" id="PF12802">
    <property type="entry name" value="MarR_2"/>
    <property type="match status" value="1"/>
</dbReference>
<evidence type="ECO:0000313" key="3">
    <source>
        <dbReference type="Proteomes" id="UP001628078"/>
    </source>
</evidence>
<gene>
    <name evidence="2" type="ORF">JCM31185_17620</name>
</gene>
<comment type="caution">
    <text evidence="2">The sequence shown here is derived from an EMBL/GenBank/DDBJ whole genome shotgun (WGS) entry which is preliminary data.</text>
</comment>
<reference evidence="2 3" key="1">
    <citation type="submission" date="2022-03" db="EMBL/GenBank/DDBJ databases">
        <title>Draft genome sequence of Furfurilactobacillus curtus JCM 31185.</title>
        <authorList>
            <person name="Suzuki S."/>
            <person name="Endo A."/>
            <person name="Kajikawa A."/>
        </authorList>
    </citation>
    <scope>NUCLEOTIDE SEQUENCE [LARGE SCALE GENOMIC DNA]</scope>
    <source>
        <strain evidence="2 3">JCM 31185</strain>
    </source>
</reference>
<accession>A0ABQ5JQE1</accession>
<dbReference type="Gene3D" id="1.10.10.10">
    <property type="entry name" value="Winged helix-like DNA-binding domain superfamily/Winged helix DNA-binding domain"/>
    <property type="match status" value="1"/>
</dbReference>
<dbReference type="PRINTS" id="PR00598">
    <property type="entry name" value="HTHMARR"/>
</dbReference>
<dbReference type="SUPFAM" id="SSF46785">
    <property type="entry name" value="Winged helix' DNA-binding domain"/>
    <property type="match status" value="1"/>
</dbReference>
<dbReference type="InterPro" id="IPR036388">
    <property type="entry name" value="WH-like_DNA-bd_sf"/>
</dbReference>
<dbReference type="PROSITE" id="PS50995">
    <property type="entry name" value="HTH_MARR_2"/>
    <property type="match status" value="1"/>
</dbReference>
<dbReference type="InterPro" id="IPR036390">
    <property type="entry name" value="WH_DNA-bd_sf"/>
</dbReference>
<dbReference type="InterPro" id="IPR039422">
    <property type="entry name" value="MarR/SlyA-like"/>
</dbReference>
<name>A0ABQ5JQE1_9LACO</name>
<dbReference type="PANTHER" id="PTHR33164:SF43">
    <property type="entry name" value="HTH-TYPE TRANSCRIPTIONAL REPRESSOR YETL"/>
    <property type="match status" value="1"/>
</dbReference>